<keyword evidence="2" id="KW-1185">Reference proteome</keyword>
<gene>
    <name evidence="1" type="ORF">QRX50_23470</name>
</gene>
<evidence type="ECO:0000313" key="2">
    <source>
        <dbReference type="Proteomes" id="UP001236014"/>
    </source>
</evidence>
<protein>
    <submittedName>
        <fullName evidence="1">Uncharacterized protein</fullName>
    </submittedName>
</protein>
<reference evidence="1 2" key="1">
    <citation type="submission" date="2023-06" db="EMBL/GenBank/DDBJ databases">
        <authorList>
            <person name="Oyuntsetseg B."/>
            <person name="Kim S.B."/>
        </authorList>
    </citation>
    <scope>NUCLEOTIDE SEQUENCE [LARGE SCALE GENOMIC DNA]</scope>
    <source>
        <strain evidence="1 2">2-15</strain>
    </source>
</reference>
<dbReference type="EMBL" id="CP127294">
    <property type="protein sequence ID" value="WIX83506.1"/>
    <property type="molecule type" value="Genomic_DNA"/>
</dbReference>
<accession>A0A9Y2IQE2</accession>
<sequence length="106" mass="11036">MPEAIESPLRRRVCRELELAGFAIHGGGPAGGVEVRECPPDHGGGVLVSWAPDAAAFEPIDERVTAVEKTMAGALLKVLADLGFPAEPLGESFSVRVSDIGRTVSA</sequence>
<dbReference type="AlphaFoldDB" id="A0A9Y2IQE2"/>
<dbReference type="Proteomes" id="UP001236014">
    <property type="component" value="Chromosome"/>
</dbReference>
<name>A0A9Y2IQE2_9PSEU</name>
<dbReference type="KEGG" id="acab:QRX50_23470"/>
<organism evidence="1 2">
    <name type="scientific">Amycolatopsis carbonis</name>
    <dbReference type="NCBI Taxonomy" id="715471"/>
    <lineage>
        <taxon>Bacteria</taxon>
        <taxon>Bacillati</taxon>
        <taxon>Actinomycetota</taxon>
        <taxon>Actinomycetes</taxon>
        <taxon>Pseudonocardiales</taxon>
        <taxon>Pseudonocardiaceae</taxon>
        <taxon>Amycolatopsis</taxon>
    </lineage>
</organism>
<dbReference type="RefSeq" id="WP_285974055.1">
    <property type="nucleotide sequence ID" value="NZ_CP127294.1"/>
</dbReference>
<proteinExistence type="predicted"/>
<evidence type="ECO:0000313" key="1">
    <source>
        <dbReference type="EMBL" id="WIX83506.1"/>
    </source>
</evidence>